<evidence type="ECO:0000256" key="2">
    <source>
        <dbReference type="ARBA" id="ARBA00009666"/>
    </source>
</evidence>
<evidence type="ECO:0000259" key="9">
    <source>
        <dbReference type="PROSITE" id="PS50002"/>
    </source>
</evidence>
<keyword evidence="5" id="KW-0967">Endosome</keyword>
<dbReference type="InterPro" id="IPR035657">
    <property type="entry name" value="STAM1_SH3"/>
</dbReference>
<dbReference type="SMART" id="SM00326">
    <property type="entry name" value="SH3"/>
    <property type="match status" value="1"/>
</dbReference>
<keyword evidence="12" id="KW-1185">Reference proteome</keyword>
<dbReference type="Pfam" id="PF00018">
    <property type="entry name" value="SH3_1"/>
    <property type="match status" value="1"/>
</dbReference>
<gene>
    <name evidence="11" type="ORF">CVLEPA_LOCUS891</name>
</gene>
<evidence type="ECO:0000256" key="3">
    <source>
        <dbReference type="ARBA" id="ARBA00022443"/>
    </source>
</evidence>
<dbReference type="SUPFAM" id="SSF50044">
    <property type="entry name" value="SH3-domain"/>
    <property type="match status" value="1"/>
</dbReference>
<dbReference type="PROSITE" id="PS50002">
    <property type="entry name" value="SH3"/>
    <property type="match status" value="1"/>
</dbReference>
<name>A0ABP0EWN2_CLALP</name>
<dbReference type="InterPro" id="IPR001452">
    <property type="entry name" value="SH3_domain"/>
</dbReference>
<dbReference type="InterPro" id="IPR036028">
    <property type="entry name" value="SH3-like_dom_sf"/>
</dbReference>
<comment type="caution">
    <text evidence="11">The sequence shown here is derived from an EMBL/GenBank/DDBJ whole genome shotgun (WGS) entry which is preliminary data.</text>
</comment>
<dbReference type="Pfam" id="PF00790">
    <property type="entry name" value="VHS"/>
    <property type="match status" value="1"/>
</dbReference>
<evidence type="ECO:0008006" key="13">
    <source>
        <dbReference type="Google" id="ProtNLM"/>
    </source>
</evidence>
<dbReference type="EMBL" id="CAWYQH010000001">
    <property type="protein sequence ID" value="CAK8671859.1"/>
    <property type="molecule type" value="Genomic_DNA"/>
</dbReference>
<dbReference type="PROSITE" id="PS50179">
    <property type="entry name" value="VHS"/>
    <property type="match status" value="1"/>
</dbReference>
<feature type="region of interest" description="Disordered" evidence="8">
    <location>
        <begin position="146"/>
        <end position="172"/>
    </location>
</feature>
<keyword evidence="4" id="KW-0813">Transport</keyword>
<dbReference type="Gene3D" id="1.25.40.90">
    <property type="match status" value="1"/>
</dbReference>
<evidence type="ECO:0000256" key="1">
    <source>
        <dbReference type="ARBA" id="ARBA00004469"/>
    </source>
</evidence>
<dbReference type="InterPro" id="IPR002014">
    <property type="entry name" value="VHS_dom"/>
</dbReference>
<evidence type="ECO:0000256" key="5">
    <source>
        <dbReference type="ARBA" id="ARBA00022753"/>
    </source>
</evidence>
<evidence type="ECO:0000313" key="12">
    <source>
        <dbReference type="Proteomes" id="UP001642483"/>
    </source>
</evidence>
<evidence type="ECO:0000256" key="6">
    <source>
        <dbReference type="ARBA" id="ARBA00022927"/>
    </source>
</evidence>
<evidence type="ECO:0000256" key="8">
    <source>
        <dbReference type="SAM" id="MobiDB-lite"/>
    </source>
</evidence>
<organism evidence="11 12">
    <name type="scientific">Clavelina lepadiformis</name>
    <name type="common">Light-bulb sea squirt</name>
    <name type="synonym">Ascidia lepadiformis</name>
    <dbReference type="NCBI Taxonomy" id="159417"/>
    <lineage>
        <taxon>Eukaryota</taxon>
        <taxon>Metazoa</taxon>
        <taxon>Chordata</taxon>
        <taxon>Tunicata</taxon>
        <taxon>Ascidiacea</taxon>
        <taxon>Aplousobranchia</taxon>
        <taxon>Clavelinidae</taxon>
        <taxon>Clavelina</taxon>
    </lineage>
</organism>
<dbReference type="PANTHER" id="PTHR45929:SF3">
    <property type="entry name" value="JAK PATHWAY SIGNAL TRANSDUCTION ADAPTOR MOLECULE"/>
    <property type="match status" value="1"/>
</dbReference>
<feature type="domain" description="SH3" evidence="9">
    <location>
        <begin position="231"/>
        <end position="290"/>
    </location>
</feature>
<feature type="domain" description="VHS" evidence="10">
    <location>
        <begin position="17"/>
        <end position="145"/>
    </location>
</feature>
<dbReference type="PRINTS" id="PR00499">
    <property type="entry name" value="P67PHOX"/>
</dbReference>
<protein>
    <recommendedName>
        <fullName evidence="13">Signal transducing adapter molecule 1</fullName>
    </recommendedName>
</protein>
<keyword evidence="3 7" id="KW-0728">SH3 domain</keyword>
<keyword evidence="6" id="KW-0653">Protein transport</keyword>
<evidence type="ECO:0000259" key="10">
    <source>
        <dbReference type="PROSITE" id="PS50179"/>
    </source>
</evidence>
<evidence type="ECO:0000256" key="7">
    <source>
        <dbReference type="PROSITE-ProRule" id="PRU00192"/>
    </source>
</evidence>
<dbReference type="InterPro" id="IPR003903">
    <property type="entry name" value="UIM_dom"/>
</dbReference>
<dbReference type="Gene3D" id="2.30.30.40">
    <property type="entry name" value="SH3 Domains"/>
    <property type="match status" value="1"/>
</dbReference>
<proteinExistence type="inferred from homology"/>
<dbReference type="SUPFAM" id="SSF48464">
    <property type="entry name" value="ENTH/VHS domain"/>
    <property type="match status" value="1"/>
</dbReference>
<dbReference type="InterPro" id="IPR050670">
    <property type="entry name" value="STAM"/>
</dbReference>
<dbReference type="CDD" id="cd11964">
    <property type="entry name" value="SH3_STAM1"/>
    <property type="match status" value="1"/>
</dbReference>
<dbReference type="PANTHER" id="PTHR45929">
    <property type="entry name" value="JAK PATHWAY SIGNAL TRANSDUCTION ADAPTOR MOLECULE"/>
    <property type="match status" value="1"/>
</dbReference>
<dbReference type="PROSITE" id="PS50330">
    <property type="entry name" value="UIM"/>
    <property type="match status" value="1"/>
</dbReference>
<feature type="region of interest" description="Disordered" evidence="8">
    <location>
        <begin position="279"/>
        <end position="307"/>
    </location>
</feature>
<accession>A0ABP0EWN2</accession>
<reference evidence="11 12" key="1">
    <citation type="submission" date="2024-02" db="EMBL/GenBank/DDBJ databases">
        <authorList>
            <person name="Daric V."/>
            <person name="Darras S."/>
        </authorList>
    </citation>
    <scope>NUCLEOTIDE SEQUENCE [LARGE SCALE GENOMIC DNA]</scope>
</reference>
<evidence type="ECO:0000256" key="4">
    <source>
        <dbReference type="ARBA" id="ARBA00022448"/>
    </source>
</evidence>
<dbReference type="Gene3D" id="1.20.5.1940">
    <property type="match status" value="1"/>
</dbReference>
<evidence type="ECO:0000313" key="11">
    <source>
        <dbReference type="EMBL" id="CAK8671859.1"/>
    </source>
</evidence>
<dbReference type="Proteomes" id="UP001642483">
    <property type="component" value="Unassembled WGS sequence"/>
</dbReference>
<dbReference type="PRINTS" id="PR00452">
    <property type="entry name" value="SH3DOMAIN"/>
</dbReference>
<comment type="similarity">
    <text evidence="2">Belongs to the STAM family.</text>
</comment>
<comment type="subcellular location">
    <subcellularLocation>
        <location evidence="1">Early endosome membrane</location>
        <topology evidence="1">Peripheral membrane protein</topology>
        <orientation evidence="1">Cytoplasmic side</orientation>
    </subcellularLocation>
</comment>
<dbReference type="SMART" id="SM00288">
    <property type="entry name" value="VHS"/>
    <property type="match status" value="1"/>
</dbReference>
<dbReference type="InterPro" id="IPR008942">
    <property type="entry name" value="ENTH_VHS"/>
</dbReference>
<sequence length="558" mass="61564">MGIFSTSSPFDDQLDKATNELNTETDWGLIMSLCDKIKTTPKGPVEFANVIMPKLTHKIPHVSMQAITVLDCCVNNCGKDFHKVVSSQGFMDGLRDILYHYKNPKVTRRLRYFIKKWAEDFKEDPELSHFVSFYYDLRGEKMEFPDAEDDVPESKNKAVVSKDPNVVSSQQEADDIAKAIEESLKEEKQRKTGTQAISSVPTSSLYPSVLGGSTATSAFSSGASYASSGQSAKRIVKALYDFEAAEDNELTFKAGDLITIVDDSDANWWKGEGSNGSGLFPSNFVTPDLTTEPEPEVAPQAKEEEEEHESVVKFNETVEVKEVDQEKPVLEINEVIIDETLATLQSTDPETTTTDPPKLLQDEDTCMQMGKLIDGKLEEIDRKHLELTLLNEKILDSLKMYDDLMKDMPVYMPAQYGLPQGQMPPNMMGGYGTYPASSFMPPTGAPGPSSGIPQHMAASQMSQTPQMYNPMYQAPGFAYPAPNNVTTTDGTKQQPVMPQNTYNASAPQPQTTAMSNIYPGQPNPGFSPMTTQYQNQPVMPGNSTPAFQANHVASQPLM</sequence>